<feature type="domain" description="Outer membrane protein beta-barrel" evidence="1">
    <location>
        <begin position="19"/>
        <end position="192"/>
    </location>
</feature>
<dbReference type="Pfam" id="PF13568">
    <property type="entry name" value="OMP_b-brl_2"/>
    <property type="match status" value="1"/>
</dbReference>
<comment type="caution">
    <text evidence="2">The sequence shown here is derived from an EMBL/GenBank/DDBJ whole genome shotgun (WGS) entry which is preliminary data.</text>
</comment>
<keyword evidence="3" id="KW-1185">Reference proteome</keyword>
<dbReference type="InterPro" id="IPR025665">
    <property type="entry name" value="Beta-barrel_OMP_2"/>
</dbReference>
<organism evidence="2 3">
    <name type="scientific">Corallibacter vietnamensis</name>
    <dbReference type="NCBI Taxonomy" id="904130"/>
    <lineage>
        <taxon>Bacteria</taxon>
        <taxon>Pseudomonadati</taxon>
        <taxon>Bacteroidota</taxon>
        <taxon>Flavobacteriia</taxon>
        <taxon>Flavobacteriales</taxon>
        <taxon>Flavobacteriaceae</taxon>
        <taxon>Corallibacter</taxon>
    </lineage>
</organism>
<protein>
    <submittedName>
        <fullName evidence="2">Porin family protein</fullName>
    </submittedName>
</protein>
<gene>
    <name evidence="2" type="ORF">GCM10022271_09240</name>
</gene>
<name>A0ABP7GZM4_9FLAO</name>
<evidence type="ECO:0000313" key="2">
    <source>
        <dbReference type="EMBL" id="GAA3779129.1"/>
    </source>
</evidence>
<reference evidence="3" key="1">
    <citation type="journal article" date="2019" name="Int. J. Syst. Evol. Microbiol.">
        <title>The Global Catalogue of Microorganisms (GCM) 10K type strain sequencing project: providing services to taxonomists for standard genome sequencing and annotation.</title>
        <authorList>
            <consortium name="The Broad Institute Genomics Platform"/>
            <consortium name="The Broad Institute Genome Sequencing Center for Infectious Disease"/>
            <person name="Wu L."/>
            <person name="Ma J."/>
        </authorList>
    </citation>
    <scope>NUCLEOTIDE SEQUENCE [LARGE SCALE GENOMIC DNA]</scope>
    <source>
        <strain evidence="3">JCM 17525</strain>
    </source>
</reference>
<sequence length="217" mass="24616">MNDKAVSDSLKTTYASYKEDQFYAGVTYNILVNKPANLSQSGFSIGVLLGFIKDMPINKRRNVAIGLGLGLASNSFNNNMFINKDALGNYNYSILSDSDISYSKNKLTMYKVELPIEFRWRTSTANEYKFWRIYTGIKLGYVLADTYKFKGDIGAIKHTNLSDMNDFQYGLTLSAGYNTWNLHFYYGLNTIFSDDAMINNKNLDVSAIKLGLIFYIL</sequence>
<accession>A0ABP7GZM4</accession>
<evidence type="ECO:0000259" key="1">
    <source>
        <dbReference type="Pfam" id="PF13568"/>
    </source>
</evidence>
<evidence type="ECO:0000313" key="3">
    <source>
        <dbReference type="Proteomes" id="UP001501456"/>
    </source>
</evidence>
<dbReference type="EMBL" id="BAABBI010000001">
    <property type="protein sequence ID" value="GAA3779129.1"/>
    <property type="molecule type" value="Genomic_DNA"/>
</dbReference>
<dbReference type="Proteomes" id="UP001501456">
    <property type="component" value="Unassembled WGS sequence"/>
</dbReference>
<proteinExistence type="predicted"/>